<sequence length="46" mass="4693">RGAGTGSGLGLALVAQHVQRHGGSVRVEDRPGGGARFVVEIPEADR</sequence>
<dbReference type="SUPFAM" id="SSF55874">
    <property type="entry name" value="ATPase domain of HSP90 chaperone/DNA topoisomerase II/histidine kinase"/>
    <property type="match status" value="1"/>
</dbReference>
<dbReference type="InterPro" id="IPR004358">
    <property type="entry name" value="Sig_transdc_His_kin-like_C"/>
</dbReference>
<evidence type="ECO:0000256" key="1">
    <source>
        <dbReference type="ARBA" id="ARBA00000085"/>
    </source>
</evidence>
<evidence type="ECO:0000313" key="6">
    <source>
        <dbReference type="EMBL" id="MFD1152706.1"/>
    </source>
</evidence>
<dbReference type="InterPro" id="IPR003594">
    <property type="entry name" value="HATPase_dom"/>
</dbReference>
<comment type="catalytic activity">
    <reaction evidence="1">
        <text>ATP + protein L-histidine = ADP + protein N-phospho-L-histidine.</text>
        <dbReference type="EC" id="2.7.13.3"/>
    </reaction>
</comment>
<dbReference type="RefSeq" id="WP_380730786.1">
    <property type="nucleotide sequence ID" value="NZ_JBHTLK010000490.1"/>
</dbReference>
<keyword evidence="7" id="KW-1185">Reference proteome</keyword>
<keyword evidence="3" id="KW-0418">Kinase</keyword>
<keyword evidence="3" id="KW-0808">Transferase</keyword>
<evidence type="ECO:0000256" key="3">
    <source>
        <dbReference type="ARBA" id="ARBA00022777"/>
    </source>
</evidence>
<evidence type="ECO:0000256" key="2">
    <source>
        <dbReference type="ARBA" id="ARBA00012438"/>
    </source>
</evidence>
<keyword evidence="6" id="KW-0067">ATP-binding</keyword>
<feature type="non-terminal residue" evidence="6">
    <location>
        <position position="1"/>
    </location>
</feature>
<proteinExistence type="predicted"/>
<dbReference type="PROSITE" id="PS50109">
    <property type="entry name" value="HIS_KIN"/>
    <property type="match status" value="1"/>
</dbReference>
<protein>
    <recommendedName>
        <fullName evidence="2">histidine kinase</fullName>
        <ecNumber evidence="2">2.7.13.3</ecNumber>
    </recommendedName>
</protein>
<keyword evidence="4" id="KW-0902">Two-component regulatory system</keyword>
<evidence type="ECO:0000313" key="7">
    <source>
        <dbReference type="Proteomes" id="UP001597168"/>
    </source>
</evidence>
<gene>
    <name evidence="6" type="ORF">ACFQ3T_36680</name>
</gene>
<dbReference type="Pfam" id="PF02518">
    <property type="entry name" value="HATPase_c"/>
    <property type="match status" value="1"/>
</dbReference>
<dbReference type="InterPro" id="IPR036890">
    <property type="entry name" value="HATPase_C_sf"/>
</dbReference>
<dbReference type="EC" id="2.7.13.3" evidence="2"/>
<dbReference type="Gene3D" id="3.30.565.10">
    <property type="entry name" value="Histidine kinase-like ATPase, C-terminal domain"/>
    <property type="match status" value="1"/>
</dbReference>
<dbReference type="InterPro" id="IPR005467">
    <property type="entry name" value="His_kinase_dom"/>
</dbReference>
<feature type="domain" description="Histidine kinase" evidence="5">
    <location>
        <begin position="1"/>
        <end position="45"/>
    </location>
</feature>
<name>A0ABW3R709_9PSEU</name>
<dbReference type="GO" id="GO:0005524">
    <property type="term" value="F:ATP binding"/>
    <property type="evidence" value="ECO:0007669"/>
    <property type="project" value="UniProtKB-KW"/>
</dbReference>
<organism evidence="6 7">
    <name type="scientific">Saccharothrix hoggarensis</name>
    <dbReference type="NCBI Taxonomy" id="913853"/>
    <lineage>
        <taxon>Bacteria</taxon>
        <taxon>Bacillati</taxon>
        <taxon>Actinomycetota</taxon>
        <taxon>Actinomycetes</taxon>
        <taxon>Pseudonocardiales</taxon>
        <taxon>Pseudonocardiaceae</taxon>
        <taxon>Saccharothrix</taxon>
    </lineage>
</organism>
<comment type="caution">
    <text evidence="6">The sequence shown here is derived from an EMBL/GenBank/DDBJ whole genome shotgun (WGS) entry which is preliminary data.</text>
</comment>
<evidence type="ECO:0000259" key="5">
    <source>
        <dbReference type="PROSITE" id="PS50109"/>
    </source>
</evidence>
<dbReference type="EMBL" id="JBHTLK010000490">
    <property type="protein sequence ID" value="MFD1152706.1"/>
    <property type="molecule type" value="Genomic_DNA"/>
</dbReference>
<evidence type="ECO:0000256" key="4">
    <source>
        <dbReference type="ARBA" id="ARBA00023012"/>
    </source>
</evidence>
<dbReference type="PRINTS" id="PR00344">
    <property type="entry name" value="BCTRLSENSOR"/>
</dbReference>
<dbReference type="Proteomes" id="UP001597168">
    <property type="component" value="Unassembled WGS sequence"/>
</dbReference>
<accession>A0ABW3R709</accession>
<reference evidence="7" key="1">
    <citation type="journal article" date="2019" name="Int. J. Syst. Evol. Microbiol.">
        <title>The Global Catalogue of Microorganisms (GCM) 10K type strain sequencing project: providing services to taxonomists for standard genome sequencing and annotation.</title>
        <authorList>
            <consortium name="The Broad Institute Genomics Platform"/>
            <consortium name="The Broad Institute Genome Sequencing Center for Infectious Disease"/>
            <person name="Wu L."/>
            <person name="Ma J."/>
        </authorList>
    </citation>
    <scope>NUCLEOTIDE SEQUENCE [LARGE SCALE GENOMIC DNA]</scope>
    <source>
        <strain evidence="7">CCUG 60214</strain>
    </source>
</reference>
<keyword evidence="6" id="KW-0547">Nucleotide-binding</keyword>